<name>D8LIM5_ECTSI</name>
<feature type="region of interest" description="Disordered" evidence="3">
    <location>
        <begin position="128"/>
        <end position="182"/>
    </location>
</feature>
<feature type="compositionally biased region" description="Gly residues" evidence="3">
    <location>
        <begin position="434"/>
        <end position="444"/>
    </location>
</feature>
<keyword evidence="2" id="KW-0106">Calcium</keyword>
<feature type="region of interest" description="Disordered" evidence="3">
    <location>
        <begin position="590"/>
        <end position="697"/>
    </location>
</feature>
<feature type="compositionally biased region" description="Gly residues" evidence="3">
    <location>
        <begin position="644"/>
        <end position="661"/>
    </location>
</feature>
<feature type="compositionally biased region" description="Low complexity" evidence="3">
    <location>
        <begin position="603"/>
        <end position="634"/>
    </location>
</feature>
<dbReference type="PANTHER" id="PTHR31535:SF3">
    <property type="entry name" value="REGULATORY PROTEIN ZESTE"/>
    <property type="match status" value="1"/>
</dbReference>
<feature type="compositionally biased region" description="Gly residues" evidence="3">
    <location>
        <begin position="1007"/>
        <end position="1022"/>
    </location>
</feature>
<feature type="region of interest" description="Disordered" evidence="3">
    <location>
        <begin position="1"/>
        <end position="21"/>
    </location>
</feature>
<evidence type="ECO:0000313" key="6">
    <source>
        <dbReference type="Proteomes" id="UP000002630"/>
    </source>
</evidence>
<feature type="compositionally biased region" description="Gly residues" evidence="3">
    <location>
        <begin position="363"/>
        <end position="381"/>
    </location>
</feature>
<protein>
    <submittedName>
        <fullName evidence="5">Radial spoke protein 7</fullName>
    </submittedName>
</protein>
<evidence type="ECO:0000259" key="4">
    <source>
        <dbReference type="PROSITE" id="PS50222"/>
    </source>
</evidence>
<dbReference type="SMART" id="SM00054">
    <property type="entry name" value="EFh"/>
    <property type="match status" value="3"/>
</dbReference>
<gene>
    <name evidence="5" type="ORF">Esi_0220_0018</name>
</gene>
<feature type="region of interest" description="Disordered" evidence="3">
    <location>
        <begin position="245"/>
        <end position="329"/>
    </location>
</feature>
<dbReference type="InterPro" id="IPR011992">
    <property type="entry name" value="EF-hand-dom_pair"/>
</dbReference>
<dbReference type="CDD" id="cd00051">
    <property type="entry name" value="EFh"/>
    <property type="match status" value="1"/>
</dbReference>
<feature type="compositionally biased region" description="Gly residues" evidence="3">
    <location>
        <begin position="1140"/>
        <end position="1164"/>
    </location>
</feature>
<dbReference type="PANTHER" id="PTHR31535">
    <property type="match status" value="1"/>
</dbReference>
<feature type="compositionally biased region" description="Low complexity" evidence="3">
    <location>
        <begin position="492"/>
        <end position="501"/>
    </location>
</feature>
<feature type="domain" description="EF-hand" evidence="4">
    <location>
        <begin position="809"/>
        <end position="844"/>
    </location>
</feature>
<dbReference type="InterPro" id="IPR002048">
    <property type="entry name" value="EF_hand_dom"/>
</dbReference>
<feature type="region of interest" description="Disordered" evidence="3">
    <location>
        <begin position="1138"/>
        <end position="1170"/>
    </location>
</feature>
<feature type="compositionally biased region" description="Gly residues" evidence="3">
    <location>
        <begin position="678"/>
        <end position="688"/>
    </location>
</feature>
<dbReference type="Proteomes" id="UP000002630">
    <property type="component" value="Linkage Group LG23"/>
</dbReference>
<dbReference type="AlphaFoldDB" id="D8LIM5"/>
<feature type="region of interest" description="Disordered" evidence="3">
    <location>
        <begin position="360"/>
        <end position="447"/>
    </location>
</feature>
<feature type="compositionally biased region" description="Low complexity" evidence="3">
    <location>
        <begin position="171"/>
        <end position="182"/>
    </location>
</feature>
<feature type="region of interest" description="Disordered" evidence="3">
    <location>
        <begin position="459"/>
        <end position="504"/>
    </location>
</feature>
<organism evidence="5 6">
    <name type="scientific">Ectocarpus siliculosus</name>
    <name type="common">Brown alga</name>
    <name type="synonym">Conferva siliculosa</name>
    <dbReference type="NCBI Taxonomy" id="2880"/>
    <lineage>
        <taxon>Eukaryota</taxon>
        <taxon>Sar</taxon>
        <taxon>Stramenopiles</taxon>
        <taxon>Ochrophyta</taxon>
        <taxon>PX clade</taxon>
        <taxon>Phaeophyceae</taxon>
        <taxon>Ectocarpales</taxon>
        <taxon>Ectocarpaceae</taxon>
        <taxon>Ectocarpus</taxon>
    </lineage>
</organism>
<dbReference type="OrthoDB" id="26525at2759"/>
<keyword evidence="6" id="KW-1185">Reference proteome</keyword>
<feature type="compositionally biased region" description="Basic and acidic residues" evidence="3">
    <location>
        <begin position="250"/>
        <end position="260"/>
    </location>
</feature>
<accession>D8LIM5</accession>
<feature type="compositionally biased region" description="Basic residues" evidence="3">
    <location>
        <begin position="416"/>
        <end position="427"/>
    </location>
</feature>
<feature type="region of interest" description="Disordered" evidence="3">
    <location>
        <begin position="1004"/>
        <end position="1038"/>
    </location>
</feature>
<dbReference type="Pfam" id="PF13879">
    <property type="entry name" value="Hmw_CFAP97"/>
    <property type="match status" value="1"/>
</dbReference>
<dbReference type="SUPFAM" id="SSF47473">
    <property type="entry name" value="EF-hand"/>
    <property type="match status" value="1"/>
</dbReference>
<dbReference type="InParanoid" id="D8LIM5"/>
<feature type="domain" description="EF-hand" evidence="4">
    <location>
        <begin position="705"/>
        <end position="740"/>
    </location>
</feature>
<comment type="similarity">
    <text evidence="1">Belongs to the CFAP97 family.</text>
</comment>
<evidence type="ECO:0000256" key="3">
    <source>
        <dbReference type="SAM" id="MobiDB-lite"/>
    </source>
</evidence>
<dbReference type="EMBL" id="FN649748">
    <property type="protein sequence ID" value="CBN75935.1"/>
    <property type="molecule type" value="Genomic_DNA"/>
</dbReference>
<dbReference type="EMBL" id="FN648399">
    <property type="protein sequence ID" value="CBN75935.1"/>
    <property type="molecule type" value="Genomic_DNA"/>
</dbReference>
<reference evidence="5 6" key="1">
    <citation type="journal article" date="2010" name="Nature">
        <title>The Ectocarpus genome and the independent evolution of multicellularity in brown algae.</title>
        <authorList>
            <person name="Cock J.M."/>
            <person name="Sterck L."/>
            <person name="Rouze P."/>
            <person name="Scornet D."/>
            <person name="Allen A.E."/>
            <person name="Amoutzias G."/>
            <person name="Anthouard V."/>
            <person name="Artiguenave F."/>
            <person name="Aury J.M."/>
            <person name="Badger J.H."/>
            <person name="Beszteri B."/>
            <person name="Billiau K."/>
            <person name="Bonnet E."/>
            <person name="Bothwell J.H."/>
            <person name="Bowler C."/>
            <person name="Boyen C."/>
            <person name="Brownlee C."/>
            <person name="Carrano C.J."/>
            <person name="Charrier B."/>
            <person name="Cho G.Y."/>
            <person name="Coelho S.M."/>
            <person name="Collen J."/>
            <person name="Corre E."/>
            <person name="Da Silva C."/>
            <person name="Delage L."/>
            <person name="Delaroque N."/>
            <person name="Dittami S.M."/>
            <person name="Doulbeau S."/>
            <person name="Elias M."/>
            <person name="Farnham G."/>
            <person name="Gachon C.M."/>
            <person name="Gschloessl B."/>
            <person name="Heesch S."/>
            <person name="Jabbari K."/>
            <person name="Jubin C."/>
            <person name="Kawai H."/>
            <person name="Kimura K."/>
            <person name="Kloareg B."/>
            <person name="Kupper F.C."/>
            <person name="Lang D."/>
            <person name="Le Bail A."/>
            <person name="Leblanc C."/>
            <person name="Lerouge P."/>
            <person name="Lohr M."/>
            <person name="Lopez P.J."/>
            <person name="Martens C."/>
            <person name="Maumus F."/>
            <person name="Michel G."/>
            <person name="Miranda-Saavedra D."/>
            <person name="Morales J."/>
            <person name="Moreau H."/>
            <person name="Motomura T."/>
            <person name="Nagasato C."/>
            <person name="Napoli C.A."/>
            <person name="Nelson D.R."/>
            <person name="Nyvall-Collen P."/>
            <person name="Peters A.F."/>
            <person name="Pommier C."/>
            <person name="Potin P."/>
            <person name="Poulain J."/>
            <person name="Quesneville H."/>
            <person name="Read B."/>
            <person name="Rensing S.A."/>
            <person name="Ritter A."/>
            <person name="Rousvoal S."/>
            <person name="Samanta M."/>
            <person name="Samson G."/>
            <person name="Schroeder D.C."/>
            <person name="Segurens B."/>
            <person name="Strittmatter M."/>
            <person name="Tonon T."/>
            <person name="Tregear J.W."/>
            <person name="Valentin K."/>
            <person name="von Dassow P."/>
            <person name="Yamagishi T."/>
            <person name="Van de Peer Y."/>
            <person name="Wincker P."/>
        </authorList>
    </citation>
    <scope>NUCLEOTIDE SEQUENCE [LARGE SCALE GENOMIC DNA]</scope>
    <source>
        <strain evidence="6">Ec32 / CCAP1310/4</strain>
    </source>
</reference>
<proteinExistence type="inferred from homology"/>
<dbReference type="InterPro" id="IPR029488">
    <property type="entry name" value="Hmw/CFAP97"/>
</dbReference>
<evidence type="ECO:0000313" key="5">
    <source>
        <dbReference type="EMBL" id="CBN75935.1"/>
    </source>
</evidence>
<dbReference type="GO" id="GO:0005509">
    <property type="term" value="F:calcium ion binding"/>
    <property type="evidence" value="ECO:0007669"/>
    <property type="project" value="InterPro"/>
</dbReference>
<sequence>MAASLSSLGPPHAGPGSTAPNIGFTVAATHNRRGVINKEPLSGNTLCHKNNVERKQAIHENRLASVKASLSLSTPLRMEFMDKRLSKNFHARRHHELVVLQNRKILRALEEIHSRSSTVAAVGATNPAAEGGSMVVPASSDGERLGSSSAPVSWKKSKDLPSASATNAGESSSSGKKLNSLLARRRNVKAALVARENQKMMERITRSKSLYSKEKMHQHRVCHKRILRLRKTDYTAGHLLAAATASRHWRGGDSRDEEGRHRHRRRNRHSQRNPRVSGGSKEYANATSAPPPVARGTSYSPTRGKHSRSVHRGDGGGLGDRGTKSAPRLPSLLDVEDIYGGGSILGSPNLEQCLQAAKMSARSGGGGGGGGEDGSAAGGSGSRPSSRNSTAGSGNHDDDGSRPRPFTDGGVGSRVGSRHHRKSFRQRGGKDTAGVGGSSTGGMRGTDASLDALFHHSESLGSSVEDSSGGVRRGRYGNQRGRGGGGSRGDKSSGSLASSGKSADDTELDKIYNPLAFLDETQGVRVLIQATKPLEVSSHPGETWICFIRIMVQDPFDDQLDVRIIHDREEICQRLLSLEEANAICEHAQATSSGGGGMTPGDRPSLFAPRAAAAAPKRSLPLPGSASSSAAAAVPPSPTMAANPGGGGGGSGGGGGGGGGDTAADAQRAEGVAEDDGGGGGGESGGGPQTRPSAGLKRYSARDGNLSELLSALFKEADVEEKGFLTPEQLTSIMQNAELGLTGPELHLVIAEADDNADGTIDYYEFIPLAYNLVDAFRARRRACEEMDEANLDLDQQAIHALYDAEFDRLVRQLKTLCKSHDPNGTGVLPRAEFKQCISADRCGGLTKIESKLLLNLLPKDSHGNVVYRKLGAGLEQVRFTTLRNTVAEASASDTQKYLMALCREEEAKSDPLGNKGHMKSNGDAVAIGGKHYSGVLRARQLTKLLLNAPLLSLSRLHVTALMSQANILDGMVNYIELVPMIAKTIEGMFHPWSLKMRHEIFNNNRGPGGGGGVGGGMGEGGSQQQQGAGTATVRGKSRDDIQRKIVEILREDKQGAAIERLRDPATFARCMASLGLDLEPDTINALWVAADLDTREGTTFVDVVDFCFNCVLFMEREKEARVAFFVTHRYQRFPEQCAGQGGARGSGGGEGGGSGGRGLGGGRTFSREG</sequence>
<evidence type="ECO:0000256" key="2">
    <source>
        <dbReference type="ARBA" id="ARBA00022837"/>
    </source>
</evidence>
<feature type="compositionally biased region" description="Basic residues" evidence="3">
    <location>
        <begin position="261"/>
        <end position="272"/>
    </location>
</feature>
<dbReference type="STRING" id="2880.D8LIM5"/>
<dbReference type="PROSITE" id="PS00018">
    <property type="entry name" value="EF_HAND_1"/>
    <property type="match status" value="1"/>
</dbReference>
<dbReference type="Gene3D" id="1.10.238.10">
    <property type="entry name" value="EF-hand"/>
    <property type="match status" value="1"/>
</dbReference>
<dbReference type="Pfam" id="PF13499">
    <property type="entry name" value="EF-hand_7"/>
    <property type="match status" value="1"/>
</dbReference>
<dbReference type="InterPro" id="IPR018247">
    <property type="entry name" value="EF_Hand_1_Ca_BS"/>
</dbReference>
<dbReference type="PROSITE" id="PS50222">
    <property type="entry name" value="EF_HAND_2"/>
    <property type="match status" value="2"/>
</dbReference>
<feature type="compositionally biased region" description="Low complexity" evidence="3">
    <location>
        <begin position="459"/>
        <end position="470"/>
    </location>
</feature>
<evidence type="ECO:0000256" key="1">
    <source>
        <dbReference type="ARBA" id="ARBA00008315"/>
    </source>
</evidence>